<protein>
    <submittedName>
        <fullName evidence="3">Uncharacterized protein LOC117231724</fullName>
    </submittedName>
</protein>
<accession>A0A6J3JZT5</accession>
<dbReference type="AlphaFoldDB" id="A0A6J3JZT5"/>
<reference evidence="3" key="1">
    <citation type="submission" date="2025-08" db="UniProtKB">
        <authorList>
            <consortium name="RefSeq"/>
        </authorList>
    </citation>
    <scope>IDENTIFICATION</scope>
    <source>
        <tissue evidence="3">Muscle</tissue>
    </source>
</reference>
<name>A0A6J3JZT5_9HYME</name>
<dbReference type="Proteomes" id="UP000504631">
    <property type="component" value="Unplaced"/>
</dbReference>
<feature type="region of interest" description="Disordered" evidence="1">
    <location>
        <begin position="128"/>
        <end position="157"/>
    </location>
</feature>
<feature type="region of interest" description="Disordered" evidence="1">
    <location>
        <begin position="1"/>
        <end position="30"/>
    </location>
</feature>
<dbReference type="KEGG" id="bvk:117231724"/>
<feature type="compositionally biased region" description="Basic and acidic residues" evidence="1">
    <location>
        <begin position="132"/>
        <end position="157"/>
    </location>
</feature>
<gene>
    <name evidence="3" type="primary">LOC117231724</name>
</gene>
<dbReference type="RefSeq" id="XP_033346317.1">
    <property type="nucleotide sequence ID" value="XM_033490426.1"/>
</dbReference>
<evidence type="ECO:0000313" key="2">
    <source>
        <dbReference type="Proteomes" id="UP000504631"/>
    </source>
</evidence>
<evidence type="ECO:0000256" key="1">
    <source>
        <dbReference type="SAM" id="MobiDB-lite"/>
    </source>
</evidence>
<proteinExistence type="predicted"/>
<sequence>MPRKRKNRKRKHGRHRKGASTIDQSRHKDTMHKAAALRQKREYLGKAFWDSFDSGYEEPLIYDSMDMVNVESNADGIRVVKKEEKLKDKDNKNTRSWKEKTTNDLKKYNIEDQKGSIKIEGDTSKSLANVQFRERKDSSEEDKGLMEEEEPITGKDQLEDEILLLNKRQAWKMKNEQQLEEVAFGEDMRKSSKDKELYEKLTEIDKKINDVDKTERKNCSVKDYTTNNPNSCNLSNEDKLRMLEEKINVYADNEREEKARGKK</sequence>
<keyword evidence="2" id="KW-1185">Reference proteome</keyword>
<feature type="compositionally biased region" description="Basic residues" evidence="1">
    <location>
        <begin position="1"/>
        <end position="18"/>
    </location>
</feature>
<organism evidence="2 3">
    <name type="scientific">Bombus vosnesenskii</name>
    <dbReference type="NCBI Taxonomy" id="207650"/>
    <lineage>
        <taxon>Eukaryota</taxon>
        <taxon>Metazoa</taxon>
        <taxon>Ecdysozoa</taxon>
        <taxon>Arthropoda</taxon>
        <taxon>Hexapoda</taxon>
        <taxon>Insecta</taxon>
        <taxon>Pterygota</taxon>
        <taxon>Neoptera</taxon>
        <taxon>Endopterygota</taxon>
        <taxon>Hymenoptera</taxon>
        <taxon>Apocrita</taxon>
        <taxon>Aculeata</taxon>
        <taxon>Apoidea</taxon>
        <taxon>Anthophila</taxon>
        <taxon>Apidae</taxon>
        <taxon>Bombus</taxon>
        <taxon>Pyrobombus</taxon>
    </lineage>
</organism>
<evidence type="ECO:0000313" key="3">
    <source>
        <dbReference type="RefSeq" id="XP_033346317.1"/>
    </source>
</evidence>
<dbReference type="GeneID" id="117231724"/>